<evidence type="ECO:0000256" key="7">
    <source>
        <dbReference type="ARBA" id="ARBA00023136"/>
    </source>
</evidence>
<evidence type="ECO:0000256" key="3">
    <source>
        <dbReference type="ARBA" id="ARBA00004630"/>
    </source>
</evidence>
<evidence type="ECO:0000313" key="11">
    <source>
        <dbReference type="Proteomes" id="UP000663869"/>
    </source>
</evidence>
<comment type="caution">
    <text evidence="10">The sequence shown here is derived from an EMBL/GenBank/DDBJ whole genome shotgun (WGS) entry which is preliminary data.</text>
</comment>
<evidence type="ECO:0000259" key="9">
    <source>
        <dbReference type="PROSITE" id="PS51837"/>
    </source>
</evidence>
<evidence type="ECO:0000256" key="4">
    <source>
        <dbReference type="ARBA" id="ARBA00005975"/>
    </source>
</evidence>
<dbReference type="PANTHER" id="PTHR23292:SF6">
    <property type="entry name" value="FI16602P1-RELATED"/>
    <property type="match status" value="1"/>
</dbReference>
<keyword evidence="6" id="KW-0862">Zinc</keyword>
<dbReference type="GO" id="GO:0005765">
    <property type="term" value="C:lysosomal membrane"/>
    <property type="evidence" value="ECO:0007669"/>
    <property type="project" value="UniProtKB-SubCell"/>
</dbReference>
<dbReference type="PROSITE" id="PS51837">
    <property type="entry name" value="LITAF"/>
    <property type="match status" value="1"/>
</dbReference>
<gene>
    <name evidence="10" type="ORF">FME351_LOCUS24877</name>
</gene>
<evidence type="ECO:0000256" key="6">
    <source>
        <dbReference type="ARBA" id="ARBA00022833"/>
    </source>
</evidence>
<evidence type="ECO:0000256" key="1">
    <source>
        <dbReference type="ARBA" id="ARBA00004414"/>
    </source>
</evidence>
<evidence type="ECO:0000256" key="8">
    <source>
        <dbReference type="SAM" id="Phobius"/>
    </source>
</evidence>
<keyword evidence="5" id="KW-0479">Metal-binding</keyword>
<comment type="subcellular location">
    <subcellularLocation>
        <location evidence="2">Endosome membrane</location>
        <topology evidence="2">Peripheral membrane protein</topology>
    </subcellularLocation>
    <subcellularLocation>
        <location evidence="1">Late endosome membrane</location>
    </subcellularLocation>
    <subcellularLocation>
        <location evidence="3">Lysosome membrane</location>
        <topology evidence="3">Peripheral membrane protein</topology>
        <orientation evidence="3">Cytoplasmic side</orientation>
    </subcellularLocation>
</comment>
<name>A0A818RY97_9BILA</name>
<dbReference type="PANTHER" id="PTHR23292">
    <property type="entry name" value="LIPOPOLYSACCHARIDE-INDUCED TUMOR NECROSIS FACTOR-ALPHA FACTOR"/>
    <property type="match status" value="1"/>
</dbReference>
<dbReference type="GO" id="GO:0008270">
    <property type="term" value="F:zinc ion binding"/>
    <property type="evidence" value="ECO:0007669"/>
    <property type="project" value="TreeGrafter"/>
</dbReference>
<evidence type="ECO:0000313" key="10">
    <source>
        <dbReference type="EMBL" id="CAF3657844.1"/>
    </source>
</evidence>
<feature type="domain" description="LITAF" evidence="9">
    <location>
        <begin position="90"/>
        <end position="173"/>
    </location>
</feature>
<keyword evidence="8" id="KW-1133">Transmembrane helix</keyword>
<dbReference type="GO" id="GO:0031902">
    <property type="term" value="C:late endosome membrane"/>
    <property type="evidence" value="ECO:0007669"/>
    <property type="project" value="UniProtKB-SubCell"/>
</dbReference>
<keyword evidence="7 8" id="KW-0472">Membrane</keyword>
<dbReference type="InterPro" id="IPR037519">
    <property type="entry name" value="LITAF_fam"/>
</dbReference>
<dbReference type="InterPro" id="IPR006629">
    <property type="entry name" value="LITAF"/>
</dbReference>
<dbReference type="AlphaFoldDB" id="A0A818RY97"/>
<evidence type="ECO:0000256" key="2">
    <source>
        <dbReference type="ARBA" id="ARBA00004481"/>
    </source>
</evidence>
<reference evidence="10" key="1">
    <citation type="submission" date="2021-02" db="EMBL/GenBank/DDBJ databases">
        <authorList>
            <person name="Nowell W R."/>
        </authorList>
    </citation>
    <scope>NUCLEOTIDE SEQUENCE</scope>
</reference>
<accession>A0A818RY97</accession>
<sequence>MHHGMCNTQATCIQTLSHEINLSDIHILLWTVACRLIRTHKQCILVNSQQGFKELPPSYAMVAQSSQYSVPVQQQASPYDNANPVVSYPMGAGTPSSKAYKWPRQSVGLVCPRCGATVTTRVEIAITIITLIGAFICCCITCILGWLPFCLPACKKVTHYCPYCSSILGVRNELR</sequence>
<comment type="similarity">
    <text evidence="4">Belongs to the CDIP1/LITAF family.</text>
</comment>
<dbReference type="Proteomes" id="UP000663869">
    <property type="component" value="Unassembled WGS sequence"/>
</dbReference>
<dbReference type="SMART" id="SM00714">
    <property type="entry name" value="LITAF"/>
    <property type="match status" value="1"/>
</dbReference>
<protein>
    <recommendedName>
        <fullName evidence="9">LITAF domain-containing protein</fullName>
    </recommendedName>
</protein>
<proteinExistence type="inferred from homology"/>
<feature type="transmembrane region" description="Helical" evidence="8">
    <location>
        <begin position="124"/>
        <end position="147"/>
    </location>
</feature>
<keyword evidence="8" id="KW-0812">Transmembrane</keyword>
<dbReference type="Pfam" id="PF10601">
    <property type="entry name" value="zf-LITAF-like"/>
    <property type="match status" value="1"/>
</dbReference>
<organism evidence="10 11">
    <name type="scientific">Rotaria socialis</name>
    <dbReference type="NCBI Taxonomy" id="392032"/>
    <lineage>
        <taxon>Eukaryota</taxon>
        <taxon>Metazoa</taxon>
        <taxon>Spiralia</taxon>
        <taxon>Gnathifera</taxon>
        <taxon>Rotifera</taxon>
        <taxon>Eurotatoria</taxon>
        <taxon>Bdelloidea</taxon>
        <taxon>Philodinida</taxon>
        <taxon>Philodinidae</taxon>
        <taxon>Rotaria</taxon>
    </lineage>
</organism>
<evidence type="ECO:0000256" key="5">
    <source>
        <dbReference type="ARBA" id="ARBA00022723"/>
    </source>
</evidence>
<dbReference type="EMBL" id="CAJNYU010003282">
    <property type="protein sequence ID" value="CAF3657844.1"/>
    <property type="molecule type" value="Genomic_DNA"/>
</dbReference>